<dbReference type="EMBL" id="QYUK01000011">
    <property type="protein sequence ID" value="RJF89218.1"/>
    <property type="molecule type" value="Genomic_DNA"/>
</dbReference>
<keyword evidence="2" id="KW-1185">Reference proteome</keyword>
<organism evidence="1 2">
    <name type="scientific">Oleomonas cavernae</name>
    <dbReference type="NCBI Taxonomy" id="2320859"/>
    <lineage>
        <taxon>Bacteria</taxon>
        <taxon>Pseudomonadati</taxon>
        <taxon>Pseudomonadota</taxon>
        <taxon>Alphaproteobacteria</taxon>
        <taxon>Acetobacterales</taxon>
        <taxon>Acetobacteraceae</taxon>
        <taxon>Oleomonas</taxon>
    </lineage>
</organism>
<dbReference type="Pfam" id="PF11848">
    <property type="entry name" value="DUF3368"/>
    <property type="match status" value="1"/>
</dbReference>
<proteinExistence type="predicted"/>
<evidence type="ECO:0000313" key="2">
    <source>
        <dbReference type="Proteomes" id="UP000284605"/>
    </source>
</evidence>
<accession>A0A418WGW2</accession>
<reference evidence="1 2" key="1">
    <citation type="submission" date="2018-09" db="EMBL/GenBank/DDBJ databases">
        <authorList>
            <person name="Zhu H."/>
        </authorList>
    </citation>
    <scope>NUCLEOTIDE SEQUENCE [LARGE SCALE GENOMIC DNA]</scope>
    <source>
        <strain evidence="1 2">K1W22B-8</strain>
    </source>
</reference>
<dbReference type="Proteomes" id="UP000284605">
    <property type="component" value="Unassembled WGS sequence"/>
</dbReference>
<protein>
    <submittedName>
        <fullName evidence="1">Uncharacterized protein</fullName>
    </submittedName>
</protein>
<dbReference type="InterPro" id="IPR021799">
    <property type="entry name" value="PIN-like_prokaryotic"/>
</dbReference>
<gene>
    <name evidence="1" type="ORF">D3874_21440</name>
</gene>
<name>A0A418WGW2_9PROT</name>
<dbReference type="AlphaFoldDB" id="A0A418WGW2"/>
<sequence>MIISNIAFGELERGRDKGRSAANGLAALIDTGHVTVVDLPPAAEDVYLSLVAGRANQTLDDGEAATLALALDLGATALIDERKAIGIAATRFPTLNVATTTDLLLSDRIRSVLTPADLSDALFATLAEARMRVPDHLLDEVCACLGPDKTLLCPSLPARVRSAQKSDF</sequence>
<evidence type="ECO:0000313" key="1">
    <source>
        <dbReference type="EMBL" id="RJF89218.1"/>
    </source>
</evidence>
<comment type="caution">
    <text evidence="1">The sequence shown here is derived from an EMBL/GenBank/DDBJ whole genome shotgun (WGS) entry which is preliminary data.</text>
</comment>